<protein>
    <recommendedName>
        <fullName evidence="1">RNase H type-1 domain-containing protein</fullName>
    </recommendedName>
</protein>
<dbReference type="Proteomes" id="UP001497516">
    <property type="component" value="Chromosome 1"/>
</dbReference>
<feature type="domain" description="RNase H type-1" evidence="1">
    <location>
        <begin position="2"/>
        <end position="103"/>
    </location>
</feature>
<reference evidence="2 3" key="1">
    <citation type="submission" date="2024-04" db="EMBL/GenBank/DDBJ databases">
        <authorList>
            <person name="Fracassetti M."/>
        </authorList>
    </citation>
    <scope>NUCLEOTIDE SEQUENCE [LARGE SCALE GENOMIC DNA]</scope>
</reference>
<gene>
    <name evidence="2" type="ORF">LTRI10_LOCUS5168</name>
</gene>
<dbReference type="InterPro" id="IPR002156">
    <property type="entry name" value="RNaseH_domain"/>
</dbReference>
<proteinExistence type="predicted"/>
<evidence type="ECO:0000313" key="3">
    <source>
        <dbReference type="Proteomes" id="UP001497516"/>
    </source>
</evidence>
<name>A0AAV2CM71_9ROSI</name>
<dbReference type="EMBL" id="OZ034813">
    <property type="protein sequence ID" value="CAL1357547.1"/>
    <property type="molecule type" value="Genomic_DNA"/>
</dbReference>
<evidence type="ECO:0000259" key="1">
    <source>
        <dbReference type="Pfam" id="PF13456"/>
    </source>
</evidence>
<dbReference type="Pfam" id="PF13456">
    <property type="entry name" value="RVT_3"/>
    <property type="match status" value="1"/>
</dbReference>
<dbReference type="GO" id="GO:0004523">
    <property type="term" value="F:RNA-DNA hybrid ribonuclease activity"/>
    <property type="evidence" value="ECO:0007669"/>
    <property type="project" value="InterPro"/>
</dbReference>
<dbReference type="AlphaFoldDB" id="A0AAV2CM71"/>
<organism evidence="2 3">
    <name type="scientific">Linum trigynum</name>
    <dbReference type="NCBI Taxonomy" id="586398"/>
    <lineage>
        <taxon>Eukaryota</taxon>
        <taxon>Viridiplantae</taxon>
        <taxon>Streptophyta</taxon>
        <taxon>Embryophyta</taxon>
        <taxon>Tracheophyta</taxon>
        <taxon>Spermatophyta</taxon>
        <taxon>Magnoliopsida</taxon>
        <taxon>eudicotyledons</taxon>
        <taxon>Gunneridae</taxon>
        <taxon>Pentapetalae</taxon>
        <taxon>rosids</taxon>
        <taxon>fabids</taxon>
        <taxon>Malpighiales</taxon>
        <taxon>Linaceae</taxon>
        <taxon>Linum</taxon>
    </lineage>
</organism>
<keyword evidence="3" id="KW-1185">Reference proteome</keyword>
<dbReference type="GO" id="GO:0003676">
    <property type="term" value="F:nucleic acid binding"/>
    <property type="evidence" value="ECO:0007669"/>
    <property type="project" value="InterPro"/>
</dbReference>
<accession>A0AAV2CM71</accession>
<dbReference type="PANTHER" id="PTHR47074">
    <property type="entry name" value="BNAC02G40300D PROTEIN"/>
    <property type="match status" value="1"/>
</dbReference>
<sequence length="114" mass="12983">MNHAKEVLFAIGMQFQPVEDPMVVELLVLREAIVWCLDHGFTVMRFEGDAKVVIEKIARGDTSDNRVGAVLEEILQYFVVHSGFNIRFVGRRNNKVAHLVAHKVLSLYQTISLF</sequence>
<dbReference type="PANTHER" id="PTHR47074:SF11">
    <property type="entry name" value="REVERSE TRANSCRIPTASE-LIKE PROTEIN"/>
    <property type="match status" value="1"/>
</dbReference>
<evidence type="ECO:0000313" key="2">
    <source>
        <dbReference type="EMBL" id="CAL1357547.1"/>
    </source>
</evidence>
<dbReference type="InterPro" id="IPR052929">
    <property type="entry name" value="RNase_H-like_EbsB-rel"/>
</dbReference>